<evidence type="ECO:0000259" key="10">
    <source>
        <dbReference type="Pfam" id="PF05064"/>
    </source>
</evidence>
<dbReference type="GO" id="GO:0005543">
    <property type="term" value="F:phospholipid binding"/>
    <property type="evidence" value="ECO:0007669"/>
    <property type="project" value="TreeGrafter"/>
</dbReference>
<evidence type="ECO:0000313" key="12">
    <source>
        <dbReference type="Proteomes" id="UP000237271"/>
    </source>
</evidence>
<dbReference type="PANTHER" id="PTHR12084:SF0">
    <property type="entry name" value="NUCLEAR PORE GLYCOPROTEIN P62"/>
    <property type="match status" value="1"/>
</dbReference>
<dbReference type="Proteomes" id="UP000237271">
    <property type="component" value="Unassembled WGS sequence"/>
</dbReference>
<dbReference type="Pfam" id="PF05064">
    <property type="entry name" value="Nsp1_C"/>
    <property type="match status" value="1"/>
</dbReference>
<keyword evidence="4" id="KW-0509">mRNA transport</keyword>
<keyword evidence="6" id="KW-0811">Translocation</keyword>
<dbReference type="InterPro" id="IPR026010">
    <property type="entry name" value="NSP1/NUP62"/>
</dbReference>
<evidence type="ECO:0000256" key="5">
    <source>
        <dbReference type="ARBA" id="ARBA00022927"/>
    </source>
</evidence>
<keyword evidence="12" id="KW-1185">Reference proteome</keyword>
<evidence type="ECO:0000313" key="11">
    <source>
        <dbReference type="EMBL" id="POM66043.1"/>
    </source>
</evidence>
<dbReference type="GO" id="GO:0006405">
    <property type="term" value="P:RNA export from nucleus"/>
    <property type="evidence" value="ECO:0007669"/>
    <property type="project" value="TreeGrafter"/>
</dbReference>
<keyword evidence="5" id="KW-0653">Protein transport</keyword>
<dbReference type="GO" id="GO:0051028">
    <property type="term" value="P:mRNA transport"/>
    <property type="evidence" value="ECO:0007669"/>
    <property type="project" value="UniProtKB-KW"/>
</dbReference>
<feature type="compositionally biased region" description="Low complexity" evidence="9">
    <location>
        <begin position="8"/>
        <end position="62"/>
    </location>
</feature>
<dbReference type="OrthoDB" id="344345at2759"/>
<keyword evidence="3" id="KW-0813">Transport</keyword>
<evidence type="ECO:0000256" key="1">
    <source>
        <dbReference type="ARBA" id="ARBA00004567"/>
    </source>
</evidence>
<accession>A0A2P4XKH0</accession>
<feature type="compositionally biased region" description="Low complexity" evidence="9">
    <location>
        <begin position="243"/>
        <end position="273"/>
    </location>
</feature>
<feature type="region of interest" description="Disordered" evidence="9">
    <location>
        <begin position="142"/>
        <end position="173"/>
    </location>
</feature>
<comment type="subcellular location">
    <subcellularLocation>
        <location evidence="1">Nucleus</location>
        <location evidence="1">Nuclear pore complex</location>
    </subcellularLocation>
</comment>
<dbReference type="GO" id="GO:0017056">
    <property type="term" value="F:structural constituent of nuclear pore"/>
    <property type="evidence" value="ECO:0007669"/>
    <property type="project" value="InterPro"/>
</dbReference>
<dbReference type="InterPro" id="IPR007758">
    <property type="entry name" value="Nucleoporin_NSP1_C"/>
</dbReference>
<feature type="compositionally biased region" description="Low complexity" evidence="9">
    <location>
        <begin position="142"/>
        <end position="160"/>
    </location>
</feature>
<dbReference type="GO" id="GO:0044613">
    <property type="term" value="C:nuclear pore central transport channel"/>
    <property type="evidence" value="ECO:0007669"/>
    <property type="project" value="TreeGrafter"/>
</dbReference>
<keyword evidence="8" id="KW-0539">Nucleus</keyword>
<comment type="caution">
    <text evidence="11">The sequence shown here is derived from an EMBL/GenBank/DDBJ whole genome shotgun (WGS) entry which is preliminary data.</text>
</comment>
<dbReference type="PANTHER" id="PTHR12084">
    <property type="entry name" value="NUCLEAR PORE GLYCOPROTEIN P62-RELATED"/>
    <property type="match status" value="1"/>
</dbReference>
<evidence type="ECO:0000256" key="4">
    <source>
        <dbReference type="ARBA" id="ARBA00022816"/>
    </source>
</evidence>
<feature type="domain" description="Nucleoporin NSP1-like C-terminal" evidence="10">
    <location>
        <begin position="280"/>
        <end position="379"/>
    </location>
</feature>
<evidence type="ECO:0000256" key="6">
    <source>
        <dbReference type="ARBA" id="ARBA00023010"/>
    </source>
</evidence>
<protein>
    <submittedName>
        <fullName evidence="11">Nuclear pore glycoprotein</fullName>
    </submittedName>
</protein>
<dbReference type="EMBL" id="NCKW01009772">
    <property type="protein sequence ID" value="POM66043.1"/>
    <property type="molecule type" value="Genomic_DNA"/>
</dbReference>
<dbReference type="FunFam" id="1.20.5.170:FF:000040">
    <property type="entry name" value="Nuclear pore glycoprotein p62"/>
    <property type="match status" value="1"/>
</dbReference>
<sequence>MAFNFGQSSGPSGFSFGASTAAPSTSSTSSAPSGGFSFGASSAAPASSSGFSFGASSAAPTTSTASSSGFSFGAKPTSAAPSSGFSFGATSTAAPAEAKSSATPASSSFSFGAAAKPAATSSAGSTGTSGFSFGAKAPEAEAKATTPATSSFSFGATSTAEAKPTTPASTGFSFGATSGTADAKPAETKPAATGFSFGGASSSAASSTSTTTTATSGFSFGAAAKPTATSTAGDSKKETTAPSFGFGATSTASSSTGTTTGTTTTTTATAITAPVTETDKPPAEYMGKTIEDIINAWSEQLERNADTFTTEAVKVSKWDSDLMDSQRKLGDIAGDVRRIQVAQNELDTNLDTIFAYQMELKSTLEQLEKSVDKMYESQDQMPVAADIEREQTLQLSVDIDDQLNSMTTTLKETVEKLNKAQDDVADDNNPLVQIMKVLNVHHNSLQWIEGSASRINSDIVQLSRKLQDSSI</sequence>
<dbReference type="GO" id="GO:0006606">
    <property type="term" value="P:protein import into nucleus"/>
    <property type="evidence" value="ECO:0007669"/>
    <property type="project" value="TreeGrafter"/>
</dbReference>
<evidence type="ECO:0000256" key="9">
    <source>
        <dbReference type="SAM" id="MobiDB-lite"/>
    </source>
</evidence>
<organism evidence="11 12">
    <name type="scientific">Phytophthora palmivora</name>
    <dbReference type="NCBI Taxonomy" id="4796"/>
    <lineage>
        <taxon>Eukaryota</taxon>
        <taxon>Sar</taxon>
        <taxon>Stramenopiles</taxon>
        <taxon>Oomycota</taxon>
        <taxon>Peronosporomycetes</taxon>
        <taxon>Peronosporales</taxon>
        <taxon>Peronosporaceae</taxon>
        <taxon>Phytophthora</taxon>
    </lineage>
</organism>
<evidence type="ECO:0000256" key="3">
    <source>
        <dbReference type="ARBA" id="ARBA00022448"/>
    </source>
</evidence>
<dbReference type="Gene3D" id="1.20.5.170">
    <property type="match status" value="1"/>
</dbReference>
<feature type="region of interest" description="Disordered" evidence="9">
    <location>
        <begin position="224"/>
        <end position="283"/>
    </location>
</feature>
<name>A0A2P4XKH0_9STRA</name>
<comment type="similarity">
    <text evidence="2">Belongs to the nucleoporin NSP1/NUP62 family.</text>
</comment>
<reference evidence="11 12" key="1">
    <citation type="journal article" date="2017" name="Genome Biol. Evol.">
        <title>Phytophthora megakarya and P. palmivora, closely related causal agents of cacao black pod rot, underwent increases in genome sizes and gene numbers by different mechanisms.</title>
        <authorList>
            <person name="Ali S.S."/>
            <person name="Shao J."/>
            <person name="Lary D.J."/>
            <person name="Kronmiller B."/>
            <person name="Shen D."/>
            <person name="Strem M.D."/>
            <person name="Amoako-Attah I."/>
            <person name="Akrofi A.Y."/>
            <person name="Begoude B.A."/>
            <person name="Ten Hoopen G.M."/>
            <person name="Coulibaly K."/>
            <person name="Kebe B.I."/>
            <person name="Melnick R.L."/>
            <person name="Guiltinan M.J."/>
            <person name="Tyler B.M."/>
            <person name="Meinhardt L.W."/>
            <person name="Bailey B.A."/>
        </authorList>
    </citation>
    <scope>NUCLEOTIDE SEQUENCE [LARGE SCALE GENOMIC DNA]</scope>
    <source>
        <strain evidence="12">sbr112.9</strain>
    </source>
</reference>
<proteinExistence type="inferred from homology"/>
<evidence type="ECO:0000256" key="2">
    <source>
        <dbReference type="ARBA" id="ARBA00005911"/>
    </source>
</evidence>
<dbReference type="AlphaFoldDB" id="A0A2P4XKH0"/>
<feature type="region of interest" description="Disordered" evidence="9">
    <location>
        <begin position="1"/>
        <end position="62"/>
    </location>
</feature>
<keyword evidence="7" id="KW-0906">Nuclear pore complex</keyword>
<evidence type="ECO:0000256" key="8">
    <source>
        <dbReference type="ARBA" id="ARBA00023242"/>
    </source>
</evidence>
<evidence type="ECO:0000256" key="7">
    <source>
        <dbReference type="ARBA" id="ARBA00023132"/>
    </source>
</evidence>
<gene>
    <name evidence="11" type="ORF">PHPALM_18159</name>
</gene>